<dbReference type="Pfam" id="PF02881">
    <property type="entry name" value="SRP54_N"/>
    <property type="match status" value="1"/>
</dbReference>
<dbReference type="InterPro" id="IPR000897">
    <property type="entry name" value="SRP54_GTPase_dom"/>
</dbReference>
<dbReference type="GO" id="GO:0006614">
    <property type="term" value="P:SRP-dependent cotranslational protein targeting to membrane"/>
    <property type="evidence" value="ECO:0007669"/>
    <property type="project" value="InterPro"/>
</dbReference>
<evidence type="ECO:0000256" key="3">
    <source>
        <dbReference type="ARBA" id="ARBA00022741"/>
    </source>
</evidence>
<dbReference type="GO" id="GO:0005785">
    <property type="term" value="C:signal recognition particle receptor complex"/>
    <property type="evidence" value="ECO:0007669"/>
    <property type="project" value="InterPro"/>
</dbReference>
<sequence length="589" mass="62757">MLDLVLIFSTSGVVLWSRRLSSEADAVARQFVQDVLLSDHAGQATYSRGQYALKWARSNTAGVVFVAAYLNQITLHYVDAFLDRLRSAFLERFAGVQLDSAPVSTFADFDAPYDRILQKHEQSGSNVAKKPAAAPQPPADTAARPEPDLLLDEPAAAGDDAAPRTAADDGPMSALDKLKARGVAGRRGRGAAAPSGSTRKAGATAAETTKPKKPAAKRNWNNATLKTAPSDAPATALDHGQARPDDDDAVVGRVSIPSAGAADDDSGYDTSDVEDDVDGTTRSSVFGYFQGLIGKRLEADDLAPALDKVRTNLMTKNVAADIADDICGSVSASLVGRTLSSLQIGSAVRAAIEETLTRVLSKSHDDGDLLRKIRTVNEQEGRPYSVVFVGVNGVGKSTSLAKICYYLLSKQLTVSLVACDTFRAGAVEQLKTHANALGVELFQRGYNRDPAGVASEGIEAARRAKNNVVLVDTAGRMQDNEPLMRALSKLIIQNRPDLVLFVGEALVGNDGVDQLTKFNLALSDLSTEDTPRLIDGIVLTKFDTIDDKVGAAISMTYTAGIPIMFVGCGQDYADMRRMNVKSVIKKLLK</sequence>
<evidence type="ECO:0000256" key="4">
    <source>
        <dbReference type="ARBA" id="ARBA00022824"/>
    </source>
</evidence>
<dbReference type="InterPro" id="IPR042101">
    <property type="entry name" value="SRP54_N_sf"/>
</dbReference>
<evidence type="ECO:0000313" key="12">
    <source>
        <dbReference type="Proteomes" id="UP000039324"/>
    </source>
</evidence>
<evidence type="ECO:0000313" key="13">
    <source>
        <dbReference type="Proteomes" id="UP000290189"/>
    </source>
</evidence>
<evidence type="ECO:0000256" key="1">
    <source>
        <dbReference type="ARBA" id="ARBA00004397"/>
    </source>
</evidence>
<dbReference type="FunFam" id="3.40.50.300:FF:000188">
    <property type="entry name" value="signal recognition particle receptor subunit alpha"/>
    <property type="match status" value="1"/>
</dbReference>
<keyword evidence="5" id="KW-0342">GTP-binding</keyword>
<keyword evidence="4" id="KW-0256">Endoplasmic reticulum</keyword>
<dbReference type="SUPFAM" id="SSF64356">
    <property type="entry name" value="SNARE-like"/>
    <property type="match status" value="1"/>
</dbReference>
<dbReference type="InterPro" id="IPR003593">
    <property type="entry name" value="AAA+_ATPase"/>
</dbReference>
<organism evidence="10 12">
    <name type="scientific">Plasmodiophora brassicae</name>
    <name type="common">Clubroot disease agent</name>
    <dbReference type="NCBI Taxonomy" id="37360"/>
    <lineage>
        <taxon>Eukaryota</taxon>
        <taxon>Sar</taxon>
        <taxon>Rhizaria</taxon>
        <taxon>Endomyxa</taxon>
        <taxon>Phytomyxea</taxon>
        <taxon>Plasmodiophorida</taxon>
        <taxon>Plasmodiophoridae</taxon>
        <taxon>Plasmodiophora</taxon>
    </lineage>
</organism>
<feature type="domain" description="SRP54-type proteins GTP-binding" evidence="9">
    <location>
        <begin position="562"/>
        <end position="575"/>
    </location>
</feature>
<reference evidence="10 12" key="1">
    <citation type="submission" date="2015-02" db="EMBL/GenBank/DDBJ databases">
        <authorList>
            <person name="Chooi Y.-H."/>
        </authorList>
    </citation>
    <scope>NUCLEOTIDE SEQUENCE [LARGE SCALE GENOMIC DNA]</scope>
    <source>
        <strain evidence="10">E3</strain>
    </source>
</reference>
<geneLocation type="mitochondrion" evidence="11"/>
<dbReference type="OrthoDB" id="1727884at2759"/>
<dbReference type="Gene3D" id="1.20.120.140">
    <property type="entry name" value="Signal recognition particle SRP54, nucleotide-binding domain"/>
    <property type="match status" value="1"/>
</dbReference>
<evidence type="ECO:0000256" key="2">
    <source>
        <dbReference type="ARBA" id="ARBA00008531"/>
    </source>
</evidence>
<dbReference type="GO" id="GO:0005047">
    <property type="term" value="F:signal recognition particle binding"/>
    <property type="evidence" value="ECO:0007669"/>
    <property type="project" value="InterPro"/>
</dbReference>
<gene>
    <name evidence="10" type="ORF">PBRA_006559</name>
    <name evidence="11" type="ORF">PLBR_LOCUS1744</name>
</gene>
<dbReference type="InterPro" id="IPR007222">
    <property type="entry name" value="Sig_recog_particle_rcpt_asu_N"/>
</dbReference>
<dbReference type="STRING" id="37360.A0A0G4IT53"/>
<dbReference type="GO" id="GO:0003924">
    <property type="term" value="F:GTPase activity"/>
    <property type="evidence" value="ECO:0007669"/>
    <property type="project" value="InterPro"/>
</dbReference>
<dbReference type="InterPro" id="IPR036225">
    <property type="entry name" value="SRP/SRP_N"/>
</dbReference>
<feature type="compositionally biased region" description="Low complexity" evidence="8">
    <location>
        <begin position="128"/>
        <end position="144"/>
    </location>
</feature>
<dbReference type="InterPro" id="IPR011012">
    <property type="entry name" value="Longin-like_dom_sf"/>
</dbReference>
<dbReference type="SUPFAM" id="SSF47364">
    <property type="entry name" value="Domain of the SRP/SRP receptor G-proteins"/>
    <property type="match status" value="1"/>
</dbReference>
<dbReference type="SMART" id="SM00963">
    <property type="entry name" value="SRP54_N"/>
    <property type="match status" value="1"/>
</dbReference>
<dbReference type="Proteomes" id="UP000290189">
    <property type="component" value="Unassembled WGS sequence"/>
</dbReference>
<keyword evidence="3" id="KW-0547">Nucleotide-binding</keyword>
<evidence type="ECO:0000256" key="5">
    <source>
        <dbReference type="ARBA" id="ARBA00023134"/>
    </source>
</evidence>
<dbReference type="CDD" id="cd14826">
    <property type="entry name" value="SR_alpha_SRX"/>
    <property type="match status" value="1"/>
</dbReference>
<dbReference type="SUPFAM" id="SSF52540">
    <property type="entry name" value="P-loop containing nucleoside triphosphate hydrolases"/>
    <property type="match status" value="1"/>
</dbReference>
<feature type="region of interest" description="Disordered" evidence="8">
    <location>
        <begin position="180"/>
        <end position="249"/>
    </location>
</feature>
<keyword evidence="7" id="KW-0675">Receptor</keyword>
<accession>A0A0G4IT53</accession>
<dbReference type="SMART" id="SM00382">
    <property type="entry name" value="AAA"/>
    <property type="match status" value="1"/>
</dbReference>
<comment type="subcellular location">
    <subcellularLocation>
        <location evidence="1">Endoplasmic reticulum membrane</location>
        <topology evidence="1">Peripheral membrane protein</topology>
        <orientation evidence="1">Cytoplasmic side</orientation>
    </subcellularLocation>
</comment>
<proteinExistence type="inferred from homology"/>
<dbReference type="GO" id="GO:0005525">
    <property type="term" value="F:GTP binding"/>
    <property type="evidence" value="ECO:0007669"/>
    <property type="project" value="UniProtKB-KW"/>
</dbReference>
<dbReference type="PROSITE" id="PS00300">
    <property type="entry name" value="SRP54"/>
    <property type="match status" value="1"/>
</dbReference>
<evidence type="ECO:0000256" key="7">
    <source>
        <dbReference type="ARBA" id="ARBA00023170"/>
    </source>
</evidence>
<name>A0A0G4IT53_PLABS</name>
<dbReference type="CDD" id="cd17876">
    <property type="entry name" value="SRalpha_C"/>
    <property type="match status" value="1"/>
</dbReference>
<dbReference type="EMBL" id="OVEO01000002">
    <property type="protein sequence ID" value="SPQ94529.1"/>
    <property type="molecule type" value="Genomic_DNA"/>
</dbReference>
<dbReference type="Proteomes" id="UP000039324">
    <property type="component" value="Unassembled WGS sequence"/>
</dbReference>
<feature type="compositionally biased region" description="Acidic residues" evidence="8">
    <location>
        <begin position="262"/>
        <end position="276"/>
    </location>
</feature>
<dbReference type="GO" id="GO:0006886">
    <property type="term" value="P:intracellular protein transport"/>
    <property type="evidence" value="ECO:0007669"/>
    <property type="project" value="InterPro"/>
</dbReference>
<dbReference type="InterPro" id="IPR013822">
    <property type="entry name" value="Signal_recog_particl_SRP54_hlx"/>
</dbReference>
<protein>
    <recommendedName>
        <fullName evidence="9">SRP54-type proteins GTP-binding domain-containing protein</fullName>
    </recommendedName>
</protein>
<dbReference type="InterPro" id="IPR027417">
    <property type="entry name" value="P-loop_NTPase"/>
</dbReference>
<dbReference type="OMA" id="HQKKATE"/>
<reference evidence="11 13" key="2">
    <citation type="submission" date="2018-03" db="EMBL/GenBank/DDBJ databases">
        <authorList>
            <person name="Fogelqvist J."/>
        </authorList>
    </citation>
    <scope>NUCLEOTIDE SEQUENCE [LARGE SCALE GENOMIC DNA]</scope>
</reference>
<keyword evidence="6" id="KW-0472">Membrane</keyword>
<feature type="compositionally biased region" description="Low complexity" evidence="8">
    <location>
        <begin position="190"/>
        <end position="208"/>
    </location>
</feature>
<dbReference type="PANTHER" id="PTHR43134:SF1">
    <property type="entry name" value="SIGNAL RECOGNITION PARTICLE RECEPTOR SUBUNIT ALPHA"/>
    <property type="match status" value="1"/>
</dbReference>
<dbReference type="Gene3D" id="3.40.50.300">
    <property type="entry name" value="P-loop containing nucleotide triphosphate hydrolases"/>
    <property type="match status" value="1"/>
</dbReference>
<dbReference type="PANTHER" id="PTHR43134">
    <property type="entry name" value="SIGNAL RECOGNITION PARTICLE RECEPTOR SUBUNIT ALPHA"/>
    <property type="match status" value="1"/>
</dbReference>
<keyword evidence="12" id="KW-1185">Reference proteome</keyword>
<dbReference type="Gene3D" id="3.30.450.60">
    <property type="match status" value="1"/>
</dbReference>
<dbReference type="AlphaFoldDB" id="A0A0G4IT53"/>
<evidence type="ECO:0000313" key="11">
    <source>
        <dbReference type="EMBL" id="SPQ94529.1"/>
    </source>
</evidence>
<comment type="similarity">
    <text evidence="2">Belongs to the GTP-binding SRP family.</text>
</comment>
<feature type="region of interest" description="Disordered" evidence="8">
    <location>
        <begin position="257"/>
        <end position="276"/>
    </location>
</feature>
<evidence type="ECO:0000313" key="10">
    <source>
        <dbReference type="EMBL" id="CEO98445.1"/>
    </source>
</evidence>
<dbReference type="Pfam" id="PF04086">
    <property type="entry name" value="SRP-alpha_N"/>
    <property type="match status" value="1"/>
</dbReference>
<evidence type="ECO:0000256" key="8">
    <source>
        <dbReference type="SAM" id="MobiDB-lite"/>
    </source>
</evidence>
<feature type="region of interest" description="Disordered" evidence="8">
    <location>
        <begin position="121"/>
        <end position="146"/>
    </location>
</feature>
<dbReference type="EMBL" id="CDSF01000084">
    <property type="protein sequence ID" value="CEO98445.1"/>
    <property type="molecule type" value="Genomic_DNA"/>
</dbReference>
<evidence type="ECO:0000256" key="6">
    <source>
        <dbReference type="ARBA" id="ARBA00023136"/>
    </source>
</evidence>
<dbReference type="Pfam" id="PF00448">
    <property type="entry name" value="SRP54"/>
    <property type="match status" value="1"/>
</dbReference>
<keyword evidence="11" id="KW-0496">Mitochondrion</keyword>
<dbReference type="SMART" id="SM00962">
    <property type="entry name" value="SRP54"/>
    <property type="match status" value="1"/>
</dbReference>
<evidence type="ECO:0000259" key="9">
    <source>
        <dbReference type="PROSITE" id="PS00300"/>
    </source>
</evidence>